<dbReference type="SUPFAM" id="SSF50978">
    <property type="entry name" value="WD40 repeat-like"/>
    <property type="match status" value="1"/>
</dbReference>
<dbReference type="Gene3D" id="3.40.50.300">
    <property type="entry name" value="P-loop containing nucleotide triphosphate hydrolases"/>
    <property type="match status" value="1"/>
</dbReference>
<dbReference type="PROSITE" id="PS00678">
    <property type="entry name" value="WD_REPEATS_1"/>
    <property type="match status" value="4"/>
</dbReference>
<dbReference type="PRINTS" id="PR00320">
    <property type="entry name" value="GPROTEINBRPT"/>
</dbReference>
<keyword evidence="8" id="KW-1185">Reference proteome</keyword>
<gene>
    <name evidence="7" type="ORF">KI688_012904</name>
</gene>
<feature type="domain" description="Arm-like repeat" evidence="6">
    <location>
        <begin position="171"/>
        <end position="518"/>
    </location>
</feature>
<feature type="repeat" description="WD" evidence="3">
    <location>
        <begin position="1229"/>
        <end position="1270"/>
    </location>
</feature>
<dbReference type="Proteomes" id="UP000707451">
    <property type="component" value="Unassembled WGS sequence"/>
</dbReference>
<evidence type="ECO:0000256" key="2">
    <source>
        <dbReference type="ARBA" id="ARBA00022737"/>
    </source>
</evidence>
<dbReference type="PROSITE" id="PS50294">
    <property type="entry name" value="WD_REPEATS_REGION"/>
    <property type="match status" value="5"/>
</dbReference>
<dbReference type="InterPro" id="IPR001680">
    <property type="entry name" value="WD40_rpt"/>
</dbReference>
<dbReference type="InterPro" id="IPR056251">
    <property type="entry name" value="Arm_rpt_dom"/>
</dbReference>
<dbReference type="InterPro" id="IPR027417">
    <property type="entry name" value="P-loop_NTPase"/>
</dbReference>
<dbReference type="PROSITE" id="PS50082">
    <property type="entry name" value="WD_REPEATS_2"/>
    <property type="match status" value="6"/>
</dbReference>
<evidence type="ECO:0000313" key="7">
    <source>
        <dbReference type="EMBL" id="KAG9066992.1"/>
    </source>
</evidence>
<organism evidence="7 8">
    <name type="scientific">Linnemannia hyalina</name>
    <dbReference type="NCBI Taxonomy" id="64524"/>
    <lineage>
        <taxon>Eukaryota</taxon>
        <taxon>Fungi</taxon>
        <taxon>Fungi incertae sedis</taxon>
        <taxon>Mucoromycota</taxon>
        <taxon>Mortierellomycotina</taxon>
        <taxon>Mortierellomycetes</taxon>
        <taxon>Mortierellales</taxon>
        <taxon>Mortierellaceae</taxon>
        <taxon>Linnemannia</taxon>
    </lineage>
</organism>
<feature type="repeat" description="WD" evidence="3">
    <location>
        <begin position="1712"/>
        <end position="1745"/>
    </location>
</feature>
<dbReference type="CDD" id="cd00200">
    <property type="entry name" value="WD40"/>
    <property type="match status" value="1"/>
</dbReference>
<evidence type="ECO:0000256" key="3">
    <source>
        <dbReference type="PROSITE-ProRule" id="PRU00221"/>
    </source>
</evidence>
<dbReference type="Pfam" id="PF23948">
    <property type="entry name" value="ARM_5"/>
    <property type="match status" value="1"/>
</dbReference>
<dbReference type="Pfam" id="PF00805">
    <property type="entry name" value="Pentapeptide"/>
    <property type="match status" value="1"/>
</dbReference>
<feature type="repeat" description="WD" evidence="3">
    <location>
        <begin position="1530"/>
        <end position="1571"/>
    </location>
</feature>
<dbReference type="OrthoDB" id="538223at2759"/>
<keyword evidence="2" id="KW-0677">Repeat</keyword>
<comment type="caution">
    <text evidence="7">The sequence shown here is derived from an EMBL/GenBank/DDBJ whole genome shotgun (WGS) entry which is preliminary data.</text>
</comment>
<evidence type="ECO:0000259" key="6">
    <source>
        <dbReference type="Pfam" id="PF23948"/>
    </source>
</evidence>
<feature type="compositionally biased region" description="Basic and acidic residues" evidence="4">
    <location>
        <begin position="1"/>
        <end position="19"/>
    </location>
</feature>
<dbReference type="InterPro" id="IPR001646">
    <property type="entry name" value="5peptide_repeat"/>
</dbReference>
<dbReference type="SMART" id="SM00320">
    <property type="entry name" value="WD40"/>
    <property type="match status" value="14"/>
</dbReference>
<feature type="repeat" description="WD" evidence="3">
    <location>
        <begin position="1405"/>
        <end position="1439"/>
    </location>
</feature>
<dbReference type="Gene3D" id="2.160.20.80">
    <property type="entry name" value="E3 ubiquitin-protein ligase SopA"/>
    <property type="match status" value="1"/>
</dbReference>
<dbReference type="Gene3D" id="2.130.10.10">
    <property type="entry name" value="YVTN repeat-like/Quinoprotein amine dehydrogenase"/>
    <property type="match status" value="5"/>
</dbReference>
<dbReference type="PANTHER" id="PTHR44129">
    <property type="entry name" value="WD REPEAT-CONTAINING PROTEIN POP1"/>
    <property type="match status" value="1"/>
</dbReference>
<protein>
    <recommendedName>
        <fullName evidence="9">WD40 repeat-like protein</fullName>
    </recommendedName>
</protein>
<accession>A0A9P7XTT9</accession>
<sequence>MNKHPLDQQDANVPDKDSSDTTQPPPSKRSKFRMLFESLASISAKSLTQSLGSQDPSQQSTQSFGASQVDDNQGNPLSIAQTEGLLRSVIFPENITKPAVKTALPGLQDRIERTDQLLYCNILLRQDSVASWSPVASEEIVTGDLANAPQELTLDKAEQNWLTEVKGDPIGQDRMQWFVTKMVEAFITDATKDSTKVAEVVALGPVLQREPYRKLLSSFIADFDDSRILNVNLLQGLVQLVQSASPGFLVSDDLVKVFSLLRTHLEGTHQHSSEHLCHLTSAVSRILDVMADHKIQDLDRIMEHEPLSAVLSGLRDSSDPYLMYQACYAFQALQYVPDYETVLQVVLRHSTGMVDGLVKVTCVMKLDLGSVLEGLEKLQEIAVGAIGIAATVYGGVGSLRESGREVLESLKEGLGSSQKRPWYPAIRVAYAFVQAGQLKDLKQLIYEAPCRQDALFQWGICQLLGEIAADSVWTVATRQQAIDLLGYLYKEDQEWGRDESVKAWMVTILDKLRSVSDQAINSHAIAQFQKLDSGNTPRTQNPYPLRSHLPIPESSPILAKVQKIPYMEYELYKLRMQRLDDAKLSAKLSIYIPPMAKANLQARDNEVFPLMDKVRDFMAGDTQVMLVLGDSGAGKSTFNRHLEHELWQEYKTGGRIPLFVNLPSLERPEKDLVAEQLRTYNLLEDQIYELKLHRQFMLVCDGYDESQLTSNLHTTNLFNRSGQWDVKLLITCRTQYLGPDYRSRFEPKAVDRYTRVVNDLFQQAVIAPFSREQIEGYVEHYVPLEPRSWVKKDYMDKLEAIPNLMDLVRNPFLLTLSLEALPTVVQGKTDLYRLRVTRAELYDTFVRHWMAVNKRRLEDQRLDRENQVAFEELLEAGFEQSGVKFQQDLATAIFVHQDGRPVVDYINKHDKSSWKAAFFSIDCETSLLRGASLLSRAGTQYRFVHRSILEYFFASAICGLIKEHGEYDPPILPDASFTSPTISIHPLSLRNLAVEPSIIQFLAERVQLDSGFKDELLTIIEQSKNDNQAAQAAANAITILVKARVRFNGVDLRGIRIPGADLTGGQFDSAQLQDADLTGVNLSKTWIRQADLSRAGMGETQFGELPCLEELEGVSSCAFSLDGKFLAAGLYSGDISIYDTVTWTKIQVFQGHQKAVTSLAYSPNSQQLLSGSWDKTARLWNSETGSTDLILEGHPNEMKAGAFYAMSSSILDEVPRFRTSETGSADFILDGHSNEVRAVAFSPTGQQVATVSNDHSVILWDARTGASVFVLTNRAGAYSSIAYSPNGNTIASTGWNETIRIFDTLTGLLILESCEGNDWIMSLAYSLDGQRIATGSLGGQLQLWEAATTTLVPGWKEMAHTHGAAHTHGITSIAFSPDDQWIASSSFDRTVKLWDSRSGALISSFVSQMDCVSCVRFSPSGSYIASASYDKTLRLWEVNPLTTRFDSHDIVDPQLCVTYSPDGRQLITGSRNAPMRQFNADSGDVDFVFQDHLYGVHCIAFSPCGLRLAVGSDQQVTLWSAESRAAPFVLPGHESVVSTVAFSPCGRWLASGGYDGTVRFWDTYSGAPDHVLRNHPEYVYSVEFSPDGRWIASAYGEGKALLLEVVTSELDAERTINIVLHRENFVVDKLGCLQEASCDGDGTIRLWDYNQQHQSLRYILKEDQEGSQLTFSSCSQWVTTAHNTSVRLWKLPSPEHGQQALPLQVQDCVSVIEGFTRSVNDVVWRPNTLEFATASIEGSIRAWRVVEDNDGSGRVSVDLVWSSGPAVLVASGAVLNGVVGLSAMNRRLLEQRGATGSASSD</sequence>
<dbReference type="EMBL" id="JAHRHY010000009">
    <property type="protein sequence ID" value="KAG9066992.1"/>
    <property type="molecule type" value="Genomic_DNA"/>
</dbReference>
<dbReference type="Pfam" id="PF00400">
    <property type="entry name" value="WD40"/>
    <property type="match status" value="11"/>
</dbReference>
<feature type="region of interest" description="Disordered" evidence="4">
    <location>
        <begin position="47"/>
        <end position="77"/>
    </location>
</feature>
<dbReference type="SUPFAM" id="SSF141571">
    <property type="entry name" value="Pentapeptide repeat-like"/>
    <property type="match status" value="1"/>
</dbReference>
<feature type="region of interest" description="Disordered" evidence="4">
    <location>
        <begin position="1"/>
        <end position="32"/>
    </location>
</feature>
<dbReference type="InterPro" id="IPR020472">
    <property type="entry name" value="WD40_PAC1"/>
</dbReference>
<evidence type="ECO:0000256" key="4">
    <source>
        <dbReference type="SAM" id="MobiDB-lite"/>
    </source>
</evidence>
<name>A0A9P7XTT9_9FUNG</name>
<evidence type="ECO:0000256" key="1">
    <source>
        <dbReference type="ARBA" id="ARBA00022574"/>
    </source>
</evidence>
<dbReference type="InterPro" id="IPR007111">
    <property type="entry name" value="NACHT_NTPase"/>
</dbReference>
<dbReference type="InterPro" id="IPR011047">
    <property type="entry name" value="Quinoprotein_ADH-like_sf"/>
</dbReference>
<dbReference type="SUPFAM" id="SSF50998">
    <property type="entry name" value="Quinoprotein alcohol dehydrogenase-like"/>
    <property type="match status" value="1"/>
</dbReference>
<evidence type="ECO:0000313" key="8">
    <source>
        <dbReference type="Proteomes" id="UP000707451"/>
    </source>
</evidence>
<dbReference type="Pfam" id="PF05729">
    <property type="entry name" value="NACHT"/>
    <property type="match status" value="1"/>
</dbReference>
<proteinExistence type="predicted"/>
<dbReference type="InterPro" id="IPR036322">
    <property type="entry name" value="WD40_repeat_dom_sf"/>
</dbReference>
<feature type="repeat" description="WD" evidence="3">
    <location>
        <begin position="1363"/>
        <end position="1404"/>
    </location>
</feature>
<keyword evidence="1 3" id="KW-0853">WD repeat</keyword>
<dbReference type="InterPro" id="IPR015943">
    <property type="entry name" value="WD40/YVTN_repeat-like_dom_sf"/>
</dbReference>
<evidence type="ECO:0000259" key="5">
    <source>
        <dbReference type="Pfam" id="PF05729"/>
    </source>
</evidence>
<dbReference type="InterPro" id="IPR050349">
    <property type="entry name" value="WD_LIS1/nudF_dynein_reg"/>
</dbReference>
<evidence type="ECO:0008006" key="9">
    <source>
        <dbReference type="Google" id="ProtNLM"/>
    </source>
</evidence>
<reference evidence="7" key="1">
    <citation type="submission" date="2021-06" db="EMBL/GenBank/DDBJ databases">
        <title>Genome Sequence of Mortierella hyaline Strain SCG-10, a Cold-Adapted, Nitrate-Reducing Fungus Isolated from Soil in Minnesota, USA.</title>
        <authorList>
            <person name="Aldossari N."/>
        </authorList>
    </citation>
    <scope>NUCLEOTIDE SEQUENCE</scope>
    <source>
        <strain evidence="7">SCG-10</strain>
    </source>
</reference>
<dbReference type="InterPro" id="IPR019775">
    <property type="entry name" value="WD40_repeat_CS"/>
</dbReference>
<feature type="domain" description="NACHT" evidence="5">
    <location>
        <begin position="624"/>
        <end position="783"/>
    </location>
</feature>
<feature type="repeat" description="WD" evidence="3">
    <location>
        <begin position="1149"/>
        <end position="1190"/>
    </location>
</feature>